<dbReference type="AlphaFoldDB" id="A0A6J4UHW0"/>
<reference evidence="2" key="1">
    <citation type="submission" date="2020-02" db="EMBL/GenBank/DDBJ databases">
        <authorList>
            <person name="Meier V. D."/>
        </authorList>
    </citation>
    <scope>NUCLEOTIDE SEQUENCE</scope>
    <source>
        <strain evidence="2">AVDCRST_MAG87</strain>
    </source>
</reference>
<evidence type="ECO:0000313" key="2">
    <source>
        <dbReference type="EMBL" id="CAA9551128.1"/>
    </source>
</evidence>
<proteinExistence type="predicted"/>
<organism evidence="2">
    <name type="scientific">uncultured Thermomicrobiales bacterium</name>
    <dbReference type="NCBI Taxonomy" id="1645740"/>
    <lineage>
        <taxon>Bacteria</taxon>
        <taxon>Pseudomonadati</taxon>
        <taxon>Thermomicrobiota</taxon>
        <taxon>Thermomicrobia</taxon>
        <taxon>Thermomicrobiales</taxon>
        <taxon>environmental samples</taxon>
    </lineage>
</organism>
<feature type="region of interest" description="Disordered" evidence="1">
    <location>
        <begin position="75"/>
        <end position="112"/>
    </location>
</feature>
<accession>A0A6J4UHW0</accession>
<feature type="non-terminal residue" evidence="2">
    <location>
        <position position="1"/>
    </location>
</feature>
<name>A0A6J4UHW0_9BACT</name>
<feature type="non-terminal residue" evidence="2">
    <location>
        <position position="132"/>
    </location>
</feature>
<feature type="compositionally biased region" description="Gly residues" evidence="1">
    <location>
        <begin position="79"/>
        <end position="90"/>
    </location>
</feature>
<dbReference type="EMBL" id="CADCWJ010000207">
    <property type="protein sequence ID" value="CAA9551128.1"/>
    <property type="molecule type" value="Genomic_DNA"/>
</dbReference>
<protein>
    <submittedName>
        <fullName evidence="2">Uncharacterized protein</fullName>
    </submittedName>
</protein>
<gene>
    <name evidence="2" type="ORF">AVDCRST_MAG87-874</name>
</gene>
<sequence length="132" mass="14362">GNTCMARERYDADTGAPCRCHRFGCCRCRVTRRSASTRFLSRPANGVPHGLGNHRGSLWRHPGAARAADTGLLRRWAGGRPGQPGMGGHGHASAGQRLDRSEPARGRLHPRAYRWSTRLRRDAGDGRAGVAL</sequence>
<evidence type="ECO:0000256" key="1">
    <source>
        <dbReference type="SAM" id="MobiDB-lite"/>
    </source>
</evidence>